<dbReference type="Proteomes" id="UP000780801">
    <property type="component" value="Unassembled WGS sequence"/>
</dbReference>
<accession>A0A9P6FQN8</accession>
<evidence type="ECO:0000313" key="2">
    <source>
        <dbReference type="Proteomes" id="UP000780801"/>
    </source>
</evidence>
<proteinExistence type="predicted"/>
<reference evidence="1" key="1">
    <citation type="journal article" date="2020" name="Fungal Divers.">
        <title>Resolving the Mortierellaceae phylogeny through synthesis of multi-gene phylogenetics and phylogenomics.</title>
        <authorList>
            <person name="Vandepol N."/>
            <person name="Liber J."/>
            <person name="Desiro A."/>
            <person name="Na H."/>
            <person name="Kennedy M."/>
            <person name="Barry K."/>
            <person name="Grigoriev I.V."/>
            <person name="Miller A.N."/>
            <person name="O'Donnell K."/>
            <person name="Stajich J.E."/>
            <person name="Bonito G."/>
        </authorList>
    </citation>
    <scope>NUCLEOTIDE SEQUENCE</scope>
    <source>
        <strain evidence="1">KOD1015</strain>
    </source>
</reference>
<gene>
    <name evidence="1" type="ORF">BGW38_004883</name>
</gene>
<evidence type="ECO:0008006" key="3">
    <source>
        <dbReference type="Google" id="ProtNLM"/>
    </source>
</evidence>
<keyword evidence="2" id="KW-1185">Reference proteome</keyword>
<name>A0A9P6FQN8_9FUNG</name>
<dbReference type="OrthoDB" id="5590473at2759"/>
<dbReference type="CDD" id="cd18724">
    <property type="entry name" value="PIN_LabA-like"/>
    <property type="match status" value="1"/>
</dbReference>
<organism evidence="1 2">
    <name type="scientific">Lunasporangiospora selenospora</name>
    <dbReference type="NCBI Taxonomy" id="979761"/>
    <lineage>
        <taxon>Eukaryota</taxon>
        <taxon>Fungi</taxon>
        <taxon>Fungi incertae sedis</taxon>
        <taxon>Mucoromycota</taxon>
        <taxon>Mortierellomycotina</taxon>
        <taxon>Mortierellomycetes</taxon>
        <taxon>Mortierellales</taxon>
        <taxon>Mortierellaceae</taxon>
        <taxon>Lunasporangiospora</taxon>
    </lineage>
</organism>
<protein>
    <recommendedName>
        <fullName evidence="3">NYN domain-containing protein</fullName>
    </recommendedName>
</protein>
<dbReference type="EMBL" id="JAABOA010003107">
    <property type="protein sequence ID" value="KAF9579036.1"/>
    <property type="molecule type" value="Genomic_DNA"/>
</dbReference>
<dbReference type="AlphaFoldDB" id="A0A9P6FQN8"/>
<comment type="caution">
    <text evidence="1">The sequence shown here is derived from an EMBL/GenBank/DDBJ whole genome shotgun (WGS) entry which is preliminary data.</text>
</comment>
<sequence>MAKGSHLLPRFDYELFFELCQRGEYREPARRLLVGSSPLLQELDEALRHQYETIILRRVKKFTPGELGVLPVPMKPLMAAMAAAGVAVGGGGTTMMTTGASTFSSSSITPGDAASLSNVTANGEQCVDELLHLKMLETILDHEPGMMVVATGDGGDSEFGGGGFYKVIKRALDRGWHIEMVSWEEQLSGIYLELALEYGYTPRKQYRSGQHYPPHRHGHGRGPGGFVCAGGQSRPFSSGSLRVICLDWIGEWFLDQRQN</sequence>
<evidence type="ECO:0000313" key="1">
    <source>
        <dbReference type="EMBL" id="KAF9579036.1"/>
    </source>
</evidence>